<dbReference type="OrthoDB" id="4161595at2759"/>
<keyword evidence="3" id="KW-1185">Reference proteome</keyword>
<reference evidence="2" key="1">
    <citation type="journal article" date="2020" name="Stud. Mycol.">
        <title>101 Dothideomycetes genomes: a test case for predicting lifestyles and emergence of pathogens.</title>
        <authorList>
            <person name="Haridas S."/>
            <person name="Albert R."/>
            <person name="Binder M."/>
            <person name="Bloem J."/>
            <person name="Labutti K."/>
            <person name="Salamov A."/>
            <person name="Andreopoulos B."/>
            <person name="Baker S."/>
            <person name="Barry K."/>
            <person name="Bills G."/>
            <person name="Bluhm B."/>
            <person name="Cannon C."/>
            <person name="Castanera R."/>
            <person name="Culley D."/>
            <person name="Daum C."/>
            <person name="Ezra D."/>
            <person name="Gonzalez J."/>
            <person name="Henrissat B."/>
            <person name="Kuo A."/>
            <person name="Liang C."/>
            <person name="Lipzen A."/>
            <person name="Lutzoni F."/>
            <person name="Magnuson J."/>
            <person name="Mondo S."/>
            <person name="Nolan M."/>
            <person name="Ohm R."/>
            <person name="Pangilinan J."/>
            <person name="Park H.-J."/>
            <person name="Ramirez L."/>
            <person name="Alfaro M."/>
            <person name="Sun H."/>
            <person name="Tritt A."/>
            <person name="Yoshinaga Y."/>
            <person name="Zwiers L.-H."/>
            <person name="Turgeon B."/>
            <person name="Goodwin S."/>
            <person name="Spatafora J."/>
            <person name="Crous P."/>
            <person name="Grigoriev I."/>
        </authorList>
    </citation>
    <scope>NUCLEOTIDE SEQUENCE</scope>
    <source>
        <strain evidence="2">CBS 480.64</strain>
    </source>
</reference>
<accession>A0A6A7BVD2</accession>
<name>A0A6A7BVD2_9PEZI</name>
<protein>
    <submittedName>
        <fullName evidence="2">Uncharacterized protein</fullName>
    </submittedName>
</protein>
<organism evidence="2 3">
    <name type="scientific">Piedraia hortae CBS 480.64</name>
    <dbReference type="NCBI Taxonomy" id="1314780"/>
    <lineage>
        <taxon>Eukaryota</taxon>
        <taxon>Fungi</taxon>
        <taxon>Dikarya</taxon>
        <taxon>Ascomycota</taxon>
        <taxon>Pezizomycotina</taxon>
        <taxon>Dothideomycetes</taxon>
        <taxon>Dothideomycetidae</taxon>
        <taxon>Capnodiales</taxon>
        <taxon>Piedraiaceae</taxon>
        <taxon>Piedraia</taxon>
    </lineage>
</organism>
<feature type="compositionally biased region" description="Basic and acidic residues" evidence="1">
    <location>
        <begin position="1"/>
        <end position="12"/>
    </location>
</feature>
<proteinExistence type="predicted"/>
<evidence type="ECO:0000313" key="3">
    <source>
        <dbReference type="Proteomes" id="UP000799421"/>
    </source>
</evidence>
<dbReference type="EMBL" id="MU006000">
    <property type="protein sequence ID" value="KAF2858927.1"/>
    <property type="molecule type" value="Genomic_DNA"/>
</dbReference>
<dbReference type="AlphaFoldDB" id="A0A6A7BVD2"/>
<dbReference type="Proteomes" id="UP000799421">
    <property type="component" value="Unassembled WGS sequence"/>
</dbReference>
<evidence type="ECO:0000313" key="2">
    <source>
        <dbReference type="EMBL" id="KAF2858927.1"/>
    </source>
</evidence>
<gene>
    <name evidence="2" type="ORF">K470DRAFT_265655</name>
</gene>
<feature type="compositionally biased region" description="Basic residues" evidence="1">
    <location>
        <begin position="461"/>
        <end position="471"/>
    </location>
</feature>
<evidence type="ECO:0000256" key="1">
    <source>
        <dbReference type="SAM" id="MobiDB-lite"/>
    </source>
</evidence>
<feature type="region of interest" description="Disordered" evidence="1">
    <location>
        <begin position="344"/>
        <end position="471"/>
    </location>
</feature>
<feature type="region of interest" description="Disordered" evidence="1">
    <location>
        <begin position="1"/>
        <end position="54"/>
    </location>
</feature>
<feature type="compositionally biased region" description="Basic and acidic residues" evidence="1">
    <location>
        <begin position="358"/>
        <end position="376"/>
    </location>
</feature>
<feature type="compositionally biased region" description="Acidic residues" evidence="1">
    <location>
        <begin position="377"/>
        <end position="387"/>
    </location>
</feature>
<sequence>MSEDSAPEHAVETEATAQASVKTIAVRPSTPEPSPSNEKSETEAETPQIAPAASVDTLIKRRSRVLSTAEEKEEEKLRSVALLKCEGNPTGFGTSSIAPQYADLDKPWRCGNPMCSTGMTYHSHRKYQRNPANRYFGGSRFEANMVPGKVRHTFCRKCYQHAERPGKVKSREPEAKRQEAFKLAEYYIEGQLLRYATWRPQAKFKIRMNKSINDRYREYQRCLARHNNDHEAAIADYSKPGSKYADRRRTNLKKQKRNLTNDEAFPLNYMEEFKEKFCTEDPVDYEIIMNTLEKIRNLFEKGVIPQMPPVWFIMGDVQIDEQLNDEDGNYRAWMTHYYNNLEPAAQEDEVQSTNAAKARGENEKEKREEDVEREENKDEEEAEEEAEEQRHKDFDIEMESDNPDKATGSKPVTGRKRKHTDSEKLHKQAATGDSEVPTTAPGSKRKHKGSEEESMGESTRKPKGTNKRRKH</sequence>